<dbReference type="PANTHER" id="PTHR35535">
    <property type="entry name" value="HEAT SHOCK PROTEIN HSLJ"/>
    <property type="match status" value="1"/>
</dbReference>
<organism evidence="8 9">
    <name type="scientific">Nitrosomonas halophila</name>
    <dbReference type="NCBI Taxonomy" id="44576"/>
    <lineage>
        <taxon>Bacteria</taxon>
        <taxon>Pseudomonadati</taxon>
        <taxon>Pseudomonadota</taxon>
        <taxon>Betaproteobacteria</taxon>
        <taxon>Nitrosomonadales</taxon>
        <taxon>Nitrosomonadaceae</taxon>
        <taxon>Nitrosomonas</taxon>
    </lineage>
</organism>
<evidence type="ECO:0000313" key="8">
    <source>
        <dbReference type="EMBL" id="SDX71132.1"/>
    </source>
</evidence>
<dbReference type="EMBL" id="FNOY01000006">
    <property type="protein sequence ID" value="SDX71132.1"/>
    <property type="molecule type" value="Genomic_DNA"/>
</dbReference>
<reference evidence="8 9" key="1">
    <citation type="submission" date="2016-10" db="EMBL/GenBank/DDBJ databases">
        <authorList>
            <person name="de Groot N.N."/>
        </authorList>
    </citation>
    <scope>NUCLEOTIDE SEQUENCE [LARGE SCALE GENOMIC DNA]</scope>
    <source>
        <strain evidence="8 9">Nm1</strain>
    </source>
</reference>
<keyword evidence="2" id="KW-0472">Membrane</keyword>
<evidence type="ECO:0000256" key="5">
    <source>
        <dbReference type="SAM" id="SignalP"/>
    </source>
</evidence>
<evidence type="ECO:0000256" key="3">
    <source>
        <dbReference type="ARBA" id="ARBA00023139"/>
    </source>
</evidence>
<feature type="domain" description="C-type lysozyme inhibitor" evidence="7">
    <location>
        <begin position="37"/>
        <end position="96"/>
    </location>
</feature>
<dbReference type="SUPFAM" id="SSF141488">
    <property type="entry name" value="YdhA-like"/>
    <property type="match status" value="1"/>
</dbReference>
<dbReference type="Gene3D" id="2.40.128.200">
    <property type="match status" value="1"/>
</dbReference>
<dbReference type="InterPro" id="IPR053147">
    <property type="entry name" value="Hsp_HslJ-like"/>
</dbReference>
<feature type="chain" id="PRO_5011439039" evidence="5">
    <location>
        <begin position="20"/>
        <end position="324"/>
    </location>
</feature>
<keyword evidence="3" id="KW-0564">Palmitate</keyword>
<dbReference type="PANTHER" id="PTHR35535:SF2">
    <property type="entry name" value="DUF306 DOMAIN-CONTAINING PROTEIN"/>
    <property type="match status" value="1"/>
</dbReference>
<feature type="domain" description="DUF306" evidence="6">
    <location>
        <begin position="207"/>
        <end position="309"/>
    </location>
</feature>
<dbReference type="Pfam" id="PF03724">
    <property type="entry name" value="META"/>
    <property type="match status" value="1"/>
</dbReference>
<dbReference type="PROSITE" id="PS51257">
    <property type="entry name" value="PROKAR_LIPOPROTEIN"/>
    <property type="match status" value="1"/>
</dbReference>
<evidence type="ECO:0000313" key="9">
    <source>
        <dbReference type="Proteomes" id="UP000198640"/>
    </source>
</evidence>
<accession>A0A1H3DXB4</accession>
<dbReference type="Proteomes" id="UP000198640">
    <property type="component" value="Unassembled WGS sequence"/>
</dbReference>
<dbReference type="InterPro" id="IPR038670">
    <property type="entry name" value="HslJ-like_sf"/>
</dbReference>
<name>A0A1H3DXB4_9PROT</name>
<dbReference type="InterPro" id="IPR018660">
    <property type="entry name" value="MliC"/>
</dbReference>
<dbReference type="AlphaFoldDB" id="A0A1H3DXB4"/>
<dbReference type="RefSeq" id="WP_176973902.1">
    <property type="nucleotide sequence ID" value="NZ_FNOY01000006.1"/>
</dbReference>
<keyword evidence="8" id="KW-0346">Stress response</keyword>
<keyword evidence="4" id="KW-0449">Lipoprotein</keyword>
<evidence type="ECO:0000256" key="1">
    <source>
        <dbReference type="ARBA" id="ARBA00022729"/>
    </source>
</evidence>
<sequence>MSRFIILCLATLVWVCSLAGCATRPHATQALTVQMDCGRLPVTVTYADEHATVLAGETELALKAARSASGAKYQLPDNEQTFFWSKGSSAYLQIAGRPWPDCIERGSLPDRLQARGNEPFWLTDVHSGQLTLRTPDNPDPTPVTGHRQALANGGIRIHAQVDGVEVVLDIYQQLCKDSMTGMPYPYRAELAHGQTRAQGCAGAPENLLQGAAWRVIAIDDELVAEDAIGTIEFFADGLVTGQAFCNRFSGRHALSGEGLRIGPLASTRMACSEPLMTLENRLIQHLEQVIRFDIGTDGELVLITADNRRISARLKLDQPALHAR</sequence>
<dbReference type="InterPro" id="IPR005184">
    <property type="entry name" value="DUF306_Meta_HslJ"/>
</dbReference>
<dbReference type="Gene3D" id="2.40.128.270">
    <property type="match status" value="1"/>
</dbReference>
<protein>
    <submittedName>
        <fullName evidence="8">Heat shock protein HslJ</fullName>
    </submittedName>
</protein>
<gene>
    <name evidence="8" type="ORF">SAMN05421881_100658</name>
</gene>
<feature type="signal peptide" evidence="5">
    <location>
        <begin position="1"/>
        <end position="19"/>
    </location>
</feature>
<dbReference type="Pfam" id="PF09864">
    <property type="entry name" value="MliC"/>
    <property type="match status" value="1"/>
</dbReference>
<keyword evidence="9" id="KW-1185">Reference proteome</keyword>
<evidence type="ECO:0000259" key="6">
    <source>
        <dbReference type="Pfam" id="PF03724"/>
    </source>
</evidence>
<dbReference type="InterPro" id="IPR036328">
    <property type="entry name" value="MliC_sf"/>
</dbReference>
<evidence type="ECO:0000256" key="4">
    <source>
        <dbReference type="ARBA" id="ARBA00023288"/>
    </source>
</evidence>
<proteinExistence type="predicted"/>
<evidence type="ECO:0000259" key="7">
    <source>
        <dbReference type="Pfam" id="PF09864"/>
    </source>
</evidence>
<dbReference type="STRING" id="44576.SAMN05421881_100658"/>
<keyword evidence="1 5" id="KW-0732">Signal</keyword>
<evidence type="ECO:0000256" key="2">
    <source>
        <dbReference type="ARBA" id="ARBA00023136"/>
    </source>
</evidence>